<evidence type="ECO:0000256" key="1">
    <source>
        <dbReference type="ARBA" id="ARBA00038454"/>
    </source>
</evidence>
<dbReference type="EMBL" id="GG657448">
    <property type="protein sequence ID" value="OAT04113.1"/>
    <property type="molecule type" value="Genomic_DNA"/>
</dbReference>
<dbReference type="Gene3D" id="3.30.450.40">
    <property type="match status" value="1"/>
</dbReference>
<dbReference type="Pfam" id="PF13185">
    <property type="entry name" value="GAF_2"/>
    <property type="match status" value="1"/>
</dbReference>
<protein>
    <submittedName>
        <fullName evidence="3">GAF protein</fullName>
    </submittedName>
</protein>
<name>A0A179U8R1_BLAGS</name>
<sequence>MPHADSSYFAPGLSKAEVYSQVLEQAKGLLDGQRNWVCIPYLQPMPLYRCPMVTIASIASIASIPSMMAIFNRSYANKNAYTGIIKVSNLANVASLLWHAYAALPTPSSNVNWAGFYVRQDKFPSLASPDSDTKGTPSTKTLLLGPFQGKPACQLIQFGRGVCGAAAERRETVLVTDVLNWEGHIACDAESRSEIVVPILVNGETVAIIDVDCTQPSGFDDVDRQWLEALAAILSDSCDW</sequence>
<dbReference type="AlphaFoldDB" id="A0A179U8R1"/>
<evidence type="ECO:0000313" key="4">
    <source>
        <dbReference type="Proteomes" id="UP000002038"/>
    </source>
</evidence>
<evidence type="ECO:0000313" key="3">
    <source>
        <dbReference type="EMBL" id="OAT04113.1"/>
    </source>
</evidence>
<dbReference type="STRING" id="559298.A0A179U8R1"/>
<dbReference type="SUPFAM" id="SSF55781">
    <property type="entry name" value="GAF domain-like"/>
    <property type="match status" value="1"/>
</dbReference>
<dbReference type="KEGG" id="bgh:BDBG_00739"/>
<organism evidence="3 4">
    <name type="scientific">Blastomyces gilchristii (strain SLH14081)</name>
    <name type="common">Blastomyces dermatitidis</name>
    <dbReference type="NCBI Taxonomy" id="559298"/>
    <lineage>
        <taxon>Eukaryota</taxon>
        <taxon>Fungi</taxon>
        <taxon>Dikarya</taxon>
        <taxon>Ascomycota</taxon>
        <taxon>Pezizomycotina</taxon>
        <taxon>Eurotiomycetes</taxon>
        <taxon>Eurotiomycetidae</taxon>
        <taxon>Onygenales</taxon>
        <taxon>Ajellomycetaceae</taxon>
        <taxon>Blastomyces</taxon>
    </lineage>
</organism>
<dbReference type="Proteomes" id="UP000002038">
    <property type="component" value="Unassembled WGS sequence"/>
</dbReference>
<accession>A0A179U8R1</accession>
<dbReference type="InterPro" id="IPR051330">
    <property type="entry name" value="Phosphatase_reg/MetRdx"/>
</dbReference>
<dbReference type="RefSeq" id="XP_031575992.1">
    <property type="nucleotide sequence ID" value="XM_031720011.1"/>
</dbReference>
<dbReference type="InterPro" id="IPR029016">
    <property type="entry name" value="GAF-like_dom_sf"/>
</dbReference>
<reference evidence="4" key="1">
    <citation type="journal article" date="2015" name="PLoS Genet.">
        <title>The dynamic genome and transcriptome of the human fungal pathogen Blastomyces and close relative Emmonsia.</title>
        <authorList>
            <person name="Munoz J.F."/>
            <person name="Gauthier G.M."/>
            <person name="Desjardins C.A."/>
            <person name="Gallo J.E."/>
            <person name="Holder J."/>
            <person name="Sullivan T.D."/>
            <person name="Marty A.J."/>
            <person name="Carmen J.C."/>
            <person name="Chen Z."/>
            <person name="Ding L."/>
            <person name="Gujja S."/>
            <person name="Magrini V."/>
            <person name="Misas E."/>
            <person name="Mitreva M."/>
            <person name="Priest M."/>
            <person name="Saif S."/>
            <person name="Whiston E.A."/>
            <person name="Young S."/>
            <person name="Zeng Q."/>
            <person name="Goldman W.E."/>
            <person name="Mardis E.R."/>
            <person name="Taylor J.W."/>
            <person name="McEwen J.G."/>
            <person name="Clay O.K."/>
            <person name="Klein B.S."/>
            <person name="Cuomo C.A."/>
        </authorList>
    </citation>
    <scope>NUCLEOTIDE SEQUENCE [LARGE SCALE GENOMIC DNA]</scope>
    <source>
        <strain evidence="4">SLH14081</strain>
    </source>
</reference>
<evidence type="ECO:0000259" key="2">
    <source>
        <dbReference type="Pfam" id="PF13185"/>
    </source>
</evidence>
<dbReference type="InterPro" id="IPR003018">
    <property type="entry name" value="GAF"/>
</dbReference>
<keyword evidence="4" id="KW-1185">Reference proteome</keyword>
<comment type="similarity">
    <text evidence="1">Belongs to the free Met sulfoxide reductase family.</text>
</comment>
<dbReference type="GO" id="GO:0005829">
    <property type="term" value="C:cytosol"/>
    <property type="evidence" value="ECO:0007669"/>
    <property type="project" value="TreeGrafter"/>
</dbReference>
<dbReference type="GO" id="GO:0033745">
    <property type="term" value="F:L-methionine-(R)-S-oxide reductase activity"/>
    <property type="evidence" value="ECO:0007669"/>
    <property type="project" value="TreeGrafter"/>
</dbReference>
<dbReference type="VEuPathDB" id="FungiDB:BDBG_00739"/>
<proteinExistence type="inferred from homology"/>
<feature type="domain" description="GAF" evidence="2">
    <location>
        <begin position="144"/>
        <end position="235"/>
    </location>
</feature>
<dbReference type="PANTHER" id="PTHR21021">
    <property type="entry name" value="GAF/PUTATIVE CYTOSKELETAL PROTEIN"/>
    <property type="match status" value="1"/>
</dbReference>
<dbReference type="PROSITE" id="PS01320">
    <property type="entry name" value="UPF0067"/>
    <property type="match status" value="1"/>
</dbReference>
<dbReference type="InterPro" id="IPR000614">
    <property type="entry name" value="FRMsr_CS"/>
</dbReference>
<dbReference type="GeneID" id="8508210"/>
<dbReference type="PANTHER" id="PTHR21021:SF15">
    <property type="entry name" value="FREE METHIONINE-R-SULFOXIDE REDUCTASE"/>
    <property type="match status" value="1"/>
</dbReference>
<gene>
    <name evidence="3" type="ORF">BDBG_00739</name>
</gene>